<dbReference type="RefSeq" id="WP_341457264.1">
    <property type="nucleotide sequence ID" value="NZ_FQVM01000007.1"/>
</dbReference>
<dbReference type="FunFam" id="1.20.1090.10:FF:000001">
    <property type="entry name" value="Aldehyde-alcohol dehydrogenase"/>
    <property type="match status" value="1"/>
</dbReference>
<dbReference type="Proteomes" id="UP000184035">
    <property type="component" value="Unassembled WGS sequence"/>
</dbReference>
<dbReference type="Gene3D" id="3.40.50.1970">
    <property type="match status" value="1"/>
</dbReference>
<evidence type="ECO:0000313" key="4">
    <source>
        <dbReference type="EMBL" id="SHE65269.1"/>
    </source>
</evidence>
<evidence type="ECO:0000313" key="5">
    <source>
        <dbReference type="Proteomes" id="UP000184035"/>
    </source>
</evidence>
<feature type="domain" description="Alcohol dehydrogenase iron-type/glycerol dehydrogenase GldA" evidence="2">
    <location>
        <begin position="13"/>
        <end position="179"/>
    </location>
</feature>
<dbReference type="SUPFAM" id="SSF56796">
    <property type="entry name" value="Dehydroquinate synthase-like"/>
    <property type="match status" value="1"/>
</dbReference>
<evidence type="ECO:0000256" key="1">
    <source>
        <dbReference type="ARBA" id="ARBA00023002"/>
    </source>
</evidence>
<keyword evidence="1" id="KW-0560">Oxidoreductase</keyword>
<dbReference type="Gene3D" id="1.20.1090.10">
    <property type="entry name" value="Dehydroquinate synthase-like - alpha domain"/>
    <property type="match status" value="1"/>
</dbReference>
<organism evidence="4 5">
    <name type="scientific">Clostridium fallax</name>
    <dbReference type="NCBI Taxonomy" id="1533"/>
    <lineage>
        <taxon>Bacteria</taxon>
        <taxon>Bacillati</taxon>
        <taxon>Bacillota</taxon>
        <taxon>Clostridia</taxon>
        <taxon>Eubacteriales</taxon>
        <taxon>Clostridiaceae</taxon>
        <taxon>Clostridium</taxon>
    </lineage>
</organism>
<proteinExistence type="predicted"/>
<dbReference type="GO" id="GO:0004022">
    <property type="term" value="F:alcohol dehydrogenase (NAD+) activity"/>
    <property type="evidence" value="ECO:0007669"/>
    <property type="project" value="UniProtKB-ARBA"/>
</dbReference>
<sequence>MKMRPMKLAGDNLVFGEGALDYLKTIKGKKAVIVISGGSVERNGYLDKITNNLKEANIESKVFKGVEPDPYFSTVLKGAEFMTEFNPDWIIGLGGGSAMDAAKAMWIFYEHPELKTLSDVMSPNKVPELRKKAKMISIPTTSGSASEVSRSIVITEDDTHRKCGIGDMEMMPDIALLEPGITISMPKKITAETGMDALTHAMEALVSTRANYLSDILAKQAIKDIIKFLPKAYEQADNLEYREIMQNASMVAGLAFTNVSLGIVHSIAHTLGSYYRIPHGVGDAIVLPYVIKFNKQDKRALKIYSDIEKELEIDNLEDFIFKLNENIGIPKGVKGLINNDYEYNKNIEEFSKIAIKDGCTKTNPIIPTLDEMKELVKEIYV</sequence>
<reference evidence="4 5" key="1">
    <citation type="submission" date="2016-11" db="EMBL/GenBank/DDBJ databases">
        <authorList>
            <person name="Jaros S."/>
            <person name="Januszkiewicz K."/>
            <person name="Wedrychowicz H."/>
        </authorList>
    </citation>
    <scope>NUCLEOTIDE SEQUENCE [LARGE SCALE GENOMIC DNA]</scope>
    <source>
        <strain evidence="4 5">DSM 2631</strain>
    </source>
</reference>
<dbReference type="FunFam" id="3.40.50.1970:FF:000003">
    <property type="entry name" value="Alcohol dehydrogenase, iron-containing"/>
    <property type="match status" value="1"/>
</dbReference>
<dbReference type="InterPro" id="IPR039697">
    <property type="entry name" value="Alcohol_dehydrogenase_Fe"/>
</dbReference>
<name>A0A1M4V8H6_9CLOT</name>
<accession>A0A1M4V8H6</accession>
<dbReference type="InterPro" id="IPR018211">
    <property type="entry name" value="ADH_Fe_CS"/>
</dbReference>
<evidence type="ECO:0000259" key="3">
    <source>
        <dbReference type="Pfam" id="PF25137"/>
    </source>
</evidence>
<evidence type="ECO:0000259" key="2">
    <source>
        <dbReference type="Pfam" id="PF00465"/>
    </source>
</evidence>
<dbReference type="PANTHER" id="PTHR11496">
    <property type="entry name" value="ALCOHOL DEHYDROGENASE"/>
    <property type="match status" value="1"/>
</dbReference>
<dbReference type="GO" id="GO:0046872">
    <property type="term" value="F:metal ion binding"/>
    <property type="evidence" value="ECO:0007669"/>
    <property type="project" value="InterPro"/>
</dbReference>
<dbReference type="InterPro" id="IPR001670">
    <property type="entry name" value="ADH_Fe/GldA"/>
</dbReference>
<dbReference type="AlphaFoldDB" id="A0A1M4V8H6"/>
<dbReference type="InterPro" id="IPR034802">
    <property type="entry name" value="NADPH_BDH"/>
</dbReference>
<dbReference type="EMBL" id="FQVM01000007">
    <property type="protein sequence ID" value="SHE65269.1"/>
    <property type="molecule type" value="Genomic_DNA"/>
</dbReference>
<dbReference type="STRING" id="1533.SAMN05443638_1073"/>
<dbReference type="PANTHER" id="PTHR11496:SF83">
    <property type="entry name" value="HYDROXYACID-OXOACID TRANSHYDROGENASE, MITOCHONDRIAL"/>
    <property type="match status" value="1"/>
</dbReference>
<dbReference type="CDD" id="cd08179">
    <property type="entry name" value="NADPH_BDH"/>
    <property type="match status" value="1"/>
</dbReference>
<dbReference type="InterPro" id="IPR056798">
    <property type="entry name" value="ADH_Fe_C"/>
</dbReference>
<keyword evidence="5" id="KW-1185">Reference proteome</keyword>
<dbReference type="Pfam" id="PF25137">
    <property type="entry name" value="ADH_Fe_C"/>
    <property type="match status" value="1"/>
</dbReference>
<dbReference type="PROSITE" id="PS00913">
    <property type="entry name" value="ADH_IRON_1"/>
    <property type="match status" value="1"/>
</dbReference>
<protein>
    <submittedName>
        <fullName evidence="4">Alcohol dehydrogenase, class IV</fullName>
    </submittedName>
</protein>
<gene>
    <name evidence="4" type="ORF">SAMN05443638_1073</name>
</gene>
<dbReference type="Pfam" id="PF00465">
    <property type="entry name" value="Fe-ADH"/>
    <property type="match status" value="1"/>
</dbReference>
<dbReference type="PROSITE" id="PS00060">
    <property type="entry name" value="ADH_IRON_2"/>
    <property type="match status" value="1"/>
</dbReference>
<feature type="domain" description="Fe-containing alcohol dehydrogenase-like C-terminal" evidence="3">
    <location>
        <begin position="190"/>
        <end position="380"/>
    </location>
</feature>